<keyword evidence="3" id="KW-1185">Reference proteome</keyword>
<reference evidence="2 3" key="2">
    <citation type="submission" date="2017-02" db="EMBL/GenBank/DDBJ databases">
        <title>A genome survey and senescence transcriptome analysis in Lentinula edodes.</title>
        <authorList>
            <person name="Sakamoto Y."/>
            <person name="Nakade K."/>
            <person name="Sato S."/>
            <person name="Yoshida Y."/>
            <person name="Miyazaki K."/>
            <person name="Natsume S."/>
            <person name="Konno N."/>
        </authorList>
    </citation>
    <scope>NUCLEOTIDE SEQUENCE [LARGE SCALE GENOMIC DNA]</scope>
    <source>
        <strain evidence="2 3">NBRC 111202</strain>
    </source>
</reference>
<dbReference type="AlphaFoldDB" id="A0A1Q3ES75"/>
<accession>A0A1Q3ES75</accession>
<feature type="chain" id="PRO_5012975940" evidence="1">
    <location>
        <begin position="37"/>
        <end position="360"/>
    </location>
</feature>
<keyword evidence="1" id="KW-0732">Signal</keyword>
<reference evidence="2 3" key="1">
    <citation type="submission" date="2016-08" db="EMBL/GenBank/DDBJ databases">
        <authorList>
            <consortium name="Lentinula edodes genome sequencing consortium"/>
            <person name="Sakamoto Y."/>
            <person name="Nakade K."/>
            <person name="Sato S."/>
            <person name="Yoshida Y."/>
            <person name="Miyazaki K."/>
            <person name="Natsume S."/>
            <person name="Konno N."/>
        </authorList>
    </citation>
    <scope>NUCLEOTIDE SEQUENCE [LARGE SCALE GENOMIC DNA]</scope>
    <source>
        <strain evidence="2 3">NBRC 111202</strain>
    </source>
</reference>
<protein>
    <submittedName>
        <fullName evidence="2">Uncharacterized protein</fullName>
    </submittedName>
</protein>
<proteinExistence type="predicted"/>
<name>A0A1Q3ES75_LENED</name>
<evidence type="ECO:0000313" key="2">
    <source>
        <dbReference type="EMBL" id="GAW10040.1"/>
    </source>
</evidence>
<dbReference type="Proteomes" id="UP000188533">
    <property type="component" value="Unassembled WGS sequence"/>
</dbReference>
<organism evidence="2 3">
    <name type="scientific">Lentinula edodes</name>
    <name type="common">Shiitake mushroom</name>
    <name type="synonym">Lentinus edodes</name>
    <dbReference type="NCBI Taxonomy" id="5353"/>
    <lineage>
        <taxon>Eukaryota</taxon>
        <taxon>Fungi</taxon>
        <taxon>Dikarya</taxon>
        <taxon>Basidiomycota</taxon>
        <taxon>Agaricomycotina</taxon>
        <taxon>Agaricomycetes</taxon>
        <taxon>Agaricomycetidae</taxon>
        <taxon>Agaricales</taxon>
        <taxon>Marasmiineae</taxon>
        <taxon>Omphalotaceae</taxon>
        <taxon>Lentinula</taxon>
    </lineage>
</organism>
<gene>
    <name evidence="2" type="ORF">LENED_012265</name>
</gene>
<dbReference type="EMBL" id="BDGU01001528">
    <property type="protein sequence ID" value="GAW10040.1"/>
    <property type="molecule type" value="Genomic_DNA"/>
</dbReference>
<feature type="signal peptide" evidence="1">
    <location>
        <begin position="1"/>
        <end position="36"/>
    </location>
</feature>
<sequence>MFAVTSVKTRIRTHMIIAMFLLLSSSTLMDISGGYASPIPTLPDLDLAPSSVTTGTITDPRSIPIPIPGPNATTLITNRDINQCISAPNSPDVVAVSVARNMGIVVGGAGGAGGDDDDGETTAHSNFERSGHPLRNFHLLRRLFGPPKLEPLPMKSELELLTDETTHVLLGFSYATQVHGNQYIRQEFPLRELFLPDSTLNDKPGGDMILLPKSGMEIEDSKMLYWSCFVVANRRAWVNTKPKMIYVTQDPTTTPGSTPHPTTLTSSFSTQKNIVYTQEQAQGNNEKKRTVMRIPQAFWKTLKENLGITSMCVNSRGDGPGTTTVLVHEDLFAGNMVLSQGAQWQKWKKSIENWPEGLKV</sequence>
<comment type="caution">
    <text evidence="2">The sequence shown here is derived from an EMBL/GenBank/DDBJ whole genome shotgun (WGS) entry which is preliminary data.</text>
</comment>
<evidence type="ECO:0000256" key="1">
    <source>
        <dbReference type="SAM" id="SignalP"/>
    </source>
</evidence>
<evidence type="ECO:0000313" key="3">
    <source>
        <dbReference type="Proteomes" id="UP000188533"/>
    </source>
</evidence>